<evidence type="ECO:0000259" key="4">
    <source>
        <dbReference type="PROSITE" id="PS50026"/>
    </source>
</evidence>
<name>A0A3P6UC30_CYLGO</name>
<dbReference type="PROSITE" id="PS00022">
    <property type="entry name" value="EGF_1"/>
    <property type="match status" value="1"/>
</dbReference>
<dbReference type="Gene3D" id="2.10.25.10">
    <property type="entry name" value="Laminin"/>
    <property type="match status" value="1"/>
</dbReference>
<dbReference type="PROSITE" id="PS50026">
    <property type="entry name" value="EGF_3"/>
    <property type="match status" value="1"/>
</dbReference>
<feature type="region of interest" description="Disordered" evidence="2">
    <location>
        <begin position="198"/>
        <end position="227"/>
    </location>
</feature>
<dbReference type="OrthoDB" id="5845080at2759"/>
<comment type="caution">
    <text evidence="1">Lacks conserved residue(s) required for the propagation of feature annotation.</text>
</comment>
<feature type="disulfide bond" evidence="1">
    <location>
        <begin position="78"/>
        <end position="87"/>
    </location>
</feature>
<feature type="compositionally biased region" description="Polar residues" evidence="2">
    <location>
        <begin position="199"/>
        <end position="219"/>
    </location>
</feature>
<evidence type="ECO:0000256" key="3">
    <source>
        <dbReference type="SAM" id="Phobius"/>
    </source>
</evidence>
<reference evidence="5 6" key="1">
    <citation type="submission" date="2018-11" db="EMBL/GenBank/DDBJ databases">
        <authorList>
            <consortium name="Pathogen Informatics"/>
        </authorList>
    </citation>
    <scope>NUCLEOTIDE SEQUENCE [LARGE SCALE GENOMIC DNA]</scope>
</reference>
<keyword evidence="3" id="KW-0812">Transmembrane</keyword>
<sequence>MLRYARDSTRAKSSCAEARCSHICVQLPNEGFACLCPDNVFPGTDGSCGSARVDALIMPKQCTCTNGGRCRLDGTCECPPDFEGENCDKSSTVSRKLIGRLSENLLLALFLLLVLFACVGLVGFVGVNLYRKRALLSKKNEAADSSVSFHGNVISFSNPALESKQDPNPIEYSMQQIAAAEAGSTTFSNPVYDLESDSTEMVSLENTPSTSRATSFRSQRTGDDVIG</sequence>
<keyword evidence="6" id="KW-1185">Reference proteome</keyword>
<keyword evidence="1" id="KW-0245">EGF-like domain</keyword>
<organism evidence="5 6">
    <name type="scientific">Cylicostephanus goldi</name>
    <name type="common">Nematode worm</name>
    <dbReference type="NCBI Taxonomy" id="71465"/>
    <lineage>
        <taxon>Eukaryota</taxon>
        <taxon>Metazoa</taxon>
        <taxon>Ecdysozoa</taxon>
        <taxon>Nematoda</taxon>
        <taxon>Chromadorea</taxon>
        <taxon>Rhabditida</taxon>
        <taxon>Rhabditina</taxon>
        <taxon>Rhabditomorpha</taxon>
        <taxon>Strongyloidea</taxon>
        <taxon>Strongylidae</taxon>
        <taxon>Cylicostephanus</taxon>
    </lineage>
</organism>
<feature type="domain" description="EGF-like" evidence="4">
    <location>
        <begin position="58"/>
        <end position="88"/>
    </location>
</feature>
<keyword evidence="3" id="KW-1133">Transmembrane helix</keyword>
<dbReference type="SUPFAM" id="SSF57196">
    <property type="entry name" value="EGF/Laminin"/>
    <property type="match status" value="1"/>
</dbReference>
<dbReference type="EMBL" id="UYRV01024940">
    <property type="protein sequence ID" value="VDK76558.1"/>
    <property type="molecule type" value="Genomic_DNA"/>
</dbReference>
<dbReference type="SMART" id="SM00181">
    <property type="entry name" value="EGF"/>
    <property type="match status" value="2"/>
</dbReference>
<keyword evidence="1" id="KW-1015">Disulfide bond</keyword>
<proteinExistence type="predicted"/>
<feature type="transmembrane region" description="Helical" evidence="3">
    <location>
        <begin position="105"/>
        <end position="130"/>
    </location>
</feature>
<protein>
    <recommendedName>
        <fullName evidence="4">EGF-like domain-containing protein</fullName>
    </recommendedName>
</protein>
<evidence type="ECO:0000256" key="1">
    <source>
        <dbReference type="PROSITE-ProRule" id="PRU00076"/>
    </source>
</evidence>
<dbReference type="InterPro" id="IPR000742">
    <property type="entry name" value="EGF"/>
</dbReference>
<dbReference type="AlphaFoldDB" id="A0A3P6UC30"/>
<evidence type="ECO:0000256" key="2">
    <source>
        <dbReference type="SAM" id="MobiDB-lite"/>
    </source>
</evidence>
<dbReference type="Proteomes" id="UP000271889">
    <property type="component" value="Unassembled WGS sequence"/>
</dbReference>
<accession>A0A3P6UC30</accession>
<evidence type="ECO:0000313" key="6">
    <source>
        <dbReference type="Proteomes" id="UP000271889"/>
    </source>
</evidence>
<keyword evidence="3" id="KW-0472">Membrane</keyword>
<evidence type="ECO:0000313" key="5">
    <source>
        <dbReference type="EMBL" id="VDK76558.1"/>
    </source>
</evidence>
<gene>
    <name evidence="5" type="ORF">CGOC_LOCUS7247</name>
</gene>